<dbReference type="Proteomes" id="UP000184251">
    <property type="component" value="Unassembled WGS sequence"/>
</dbReference>
<feature type="chain" id="PRO_5012002190" description="Membrane fusion protein" evidence="1">
    <location>
        <begin position="20"/>
        <end position="384"/>
    </location>
</feature>
<dbReference type="AlphaFoldDB" id="A0A1M4S4L5"/>
<proteinExistence type="predicted"/>
<name>A0A1M4S4L5_9FIRM</name>
<evidence type="ECO:0008006" key="4">
    <source>
        <dbReference type="Google" id="ProtNLM"/>
    </source>
</evidence>
<feature type="signal peptide" evidence="1">
    <location>
        <begin position="1"/>
        <end position="19"/>
    </location>
</feature>
<dbReference type="STRING" id="1120975.SAMN02746064_00044"/>
<organism evidence="2 3">
    <name type="scientific">Alkalibacter saccharofermentans DSM 14828</name>
    <dbReference type="NCBI Taxonomy" id="1120975"/>
    <lineage>
        <taxon>Bacteria</taxon>
        <taxon>Bacillati</taxon>
        <taxon>Bacillota</taxon>
        <taxon>Clostridia</taxon>
        <taxon>Eubacteriales</taxon>
        <taxon>Eubacteriaceae</taxon>
        <taxon>Alkalibacter</taxon>
    </lineage>
</organism>
<reference evidence="2 3" key="1">
    <citation type="submission" date="2016-11" db="EMBL/GenBank/DDBJ databases">
        <authorList>
            <person name="Jaros S."/>
            <person name="Januszkiewicz K."/>
            <person name="Wedrychowicz H."/>
        </authorList>
    </citation>
    <scope>NUCLEOTIDE SEQUENCE [LARGE SCALE GENOMIC DNA]</scope>
    <source>
        <strain evidence="2 3">DSM 14828</strain>
    </source>
</reference>
<evidence type="ECO:0000256" key="1">
    <source>
        <dbReference type="SAM" id="SignalP"/>
    </source>
</evidence>
<sequence length="384" mass="43774">MYMLIIFLMALAWMNLSSKQTQTLHNERYVKTYEADVTLIKNEQVFYFDQKPSYLISSGTRISMNQLLAEQSVSTQGYASDKSAAINKAISHAGSSKKELDLSLIDSFDEDDKTKSQREIRIMLSALRYQSKSEEELKDILEKNSGASISSPTLKKIGSDYPGYVFFDDDGYEQVFTFSNMDMLSKEFLEEADEIADLNRGYGNNVLKVTDDDGVIIVAAVPKEVELQREALLQERKTGIYERLDEENLSSYIELLTERVDLLRGFPKVKFNMDDNEYAAYLIESIEEEEEKILVFMLKEMVQGEILSKRKGTADIYTYENQGYLVPSRSVFEKDGKSYVMVLSKGYLRRNVEVTVTLVDGSQVFLSRSENSNLSDGMQVLINP</sequence>
<accession>A0A1M4S4L5</accession>
<gene>
    <name evidence="2" type="ORF">SAMN02746064_00044</name>
</gene>
<protein>
    <recommendedName>
        <fullName evidence="4">Membrane fusion protein</fullName>
    </recommendedName>
</protein>
<keyword evidence="3" id="KW-1185">Reference proteome</keyword>
<evidence type="ECO:0000313" key="2">
    <source>
        <dbReference type="EMBL" id="SHE27129.1"/>
    </source>
</evidence>
<dbReference type="EMBL" id="FQTU01000001">
    <property type="protein sequence ID" value="SHE27129.1"/>
    <property type="molecule type" value="Genomic_DNA"/>
</dbReference>
<keyword evidence="1" id="KW-0732">Signal</keyword>
<evidence type="ECO:0000313" key="3">
    <source>
        <dbReference type="Proteomes" id="UP000184251"/>
    </source>
</evidence>